<reference evidence="2 3" key="2">
    <citation type="journal article" date="2017" name="Int. J. Syst. Evol. Microbiol.">
        <title>Mycobacterium stephanolepidis sp. nov., a rapidly growing species related to Mycobacterium chelonae, isolated from marine teleost fish, Stephanolepis cirrhifer.</title>
        <authorList>
            <person name="Fukano H."/>
            <person name="Wada S."/>
            <person name="Kurata O."/>
            <person name="Katayama K."/>
            <person name="Fujiwara N."/>
            <person name="Hoshino Y."/>
        </authorList>
    </citation>
    <scope>NUCLEOTIDE SEQUENCE [LARGE SCALE GENOMIC DNA]</scope>
    <source>
        <strain evidence="2 3">NJB0901</strain>
    </source>
</reference>
<dbReference type="OrthoDB" id="4732008at2"/>
<dbReference type="Proteomes" id="UP000217954">
    <property type="component" value="Chromosome"/>
</dbReference>
<evidence type="ECO:0000313" key="3">
    <source>
        <dbReference type="Proteomes" id="UP000217954"/>
    </source>
</evidence>
<gene>
    <name evidence="2" type="ORF">MSTE_03548</name>
</gene>
<proteinExistence type="predicted"/>
<accession>A0A1Z4F0Y1</accession>
<protein>
    <submittedName>
        <fullName evidence="2">Uncharacterized protein</fullName>
    </submittedName>
</protein>
<sequence length="674" mass="65420">MPRSIDKFPEKRGAGAASLNNPLRSQLDWESALGDTTKQAGEKIRGAIDGAIDQVIEFIYEETGLDLSVLSEIITSLPGGGNPMDELGAFFDALRAFFPFDLNAPSFDPAAAAVAFIQNMLTPQGLLAELAGGKLKSGQEPQLLLNIKDAVGGGLNSTIVAIENRLQFLGTSGQFPAAQLFGGIAAGLISGVLAAAQVPLLDASKIGSGTLGTGLIPVLDASKIGSGVFGTGLIPNLDAGKITSGTLLGALIPGLDASKIVSGSLGDGIVPGLGLIRDAIGQAIDGGSTTGYTPAQIKAKLQAFPGANIAGSIAATLLSGVIGAAQIPGLDASKIISGQFGSSAIPDLDAAKIITGTLVLARIPGLPAGQITSGVFGAGLIPGLDASKITSGQFPQSMLNITSIPGNIITGTVAGVQALQDSIWQAFGGSGSGSTTNVASVINNYQTRITALEGGGTLTSFGANGTWTNPTPTEHKPFIVRTYGGGAGGGKNTTTTGAPAAKGGLGGGCEEKTLYTDEVASSVAITVGAATAGATASGGVPAAGAVSKFGSYVQSAPDTGDLNLKPGRGGNGANMQGANGMESPEYGEGNRYVSRSAPGAGTTAGTAGASAPSGTSCGGAGGGGGGGQSGSPVTGAAGGNGGTPGGGGGGGGRGGTNIGNGGNGGAGRVDVITF</sequence>
<evidence type="ECO:0000256" key="1">
    <source>
        <dbReference type="SAM" id="MobiDB-lite"/>
    </source>
</evidence>
<name>A0A1Z4F0Y1_9MYCO</name>
<feature type="compositionally biased region" description="Low complexity" evidence="1">
    <location>
        <begin position="596"/>
        <end position="615"/>
    </location>
</feature>
<reference evidence="3" key="1">
    <citation type="journal article" date="2017" name="Genome Announc.">
        <title>Complete Genome Sequence of Mycobacterium stephanolepidis.</title>
        <authorList>
            <person name="Fukano H."/>
            <person name="Yoshida M."/>
            <person name="Katayama Y."/>
            <person name="Omatsu T."/>
            <person name="Mizutani T."/>
            <person name="Kurata O."/>
            <person name="Wada S."/>
            <person name="Hoshino Y."/>
        </authorList>
    </citation>
    <scope>NUCLEOTIDE SEQUENCE [LARGE SCALE GENOMIC DNA]</scope>
    <source>
        <strain evidence="3">NJB0901</strain>
    </source>
</reference>
<feature type="compositionally biased region" description="Gly residues" evidence="1">
    <location>
        <begin position="636"/>
        <end position="667"/>
    </location>
</feature>
<dbReference type="KEGG" id="mste:MSTE_03548"/>
<organism evidence="2 3">
    <name type="scientific">[Mycobacterium] stephanolepidis</name>
    <dbReference type="NCBI Taxonomy" id="1520670"/>
    <lineage>
        <taxon>Bacteria</taxon>
        <taxon>Bacillati</taxon>
        <taxon>Actinomycetota</taxon>
        <taxon>Actinomycetes</taxon>
        <taxon>Mycobacteriales</taxon>
        <taxon>Mycobacteriaceae</taxon>
        <taxon>Mycobacteroides</taxon>
    </lineage>
</organism>
<feature type="region of interest" description="Disordered" evidence="1">
    <location>
        <begin position="558"/>
        <end position="674"/>
    </location>
</feature>
<keyword evidence="3" id="KW-1185">Reference proteome</keyword>
<feature type="compositionally biased region" description="Gly residues" evidence="1">
    <location>
        <begin position="616"/>
        <end position="629"/>
    </location>
</feature>
<dbReference type="EMBL" id="AP018165">
    <property type="protein sequence ID" value="BAX98848.1"/>
    <property type="molecule type" value="Genomic_DNA"/>
</dbReference>
<dbReference type="AlphaFoldDB" id="A0A1Z4F0Y1"/>
<evidence type="ECO:0000313" key="2">
    <source>
        <dbReference type="EMBL" id="BAX98848.1"/>
    </source>
</evidence>
<dbReference type="RefSeq" id="WP_096503104.1">
    <property type="nucleotide sequence ID" value="NZ_AP018165.1"/>
</dbReference>